<dbReference type="HAMAP" id="MF_00691">
    <property type="entry name" value="PxpA"/>
    <property type="match status" value="1"/>
</dbReference>
<keyword evidence="1" id="KW-0547">Nucleotide-binding</keyword>
<organism evidence="2 3">
    <name type="scientific">Corynebacterium mustelae</name>
    <dbReference type="NCBI Taxonomy" id="571915"/>
    <lineage>
        <taxon>Bacteria</taxon>
        <taxon>Bacillati</taxon>
        <taxon>Actinomycetota</taxon>
        <taxon>Actinomycetes</taxon>
        <taxon>Mycobacteriales</taxon>
        <taxon>Corynebacteriaceae</taxon>
        <taxon>Corynebacterium</taxon>
    </lineage>
</organism>
<comment type="subunit">
    <text evidence="1">Forms a complex composed of PxpA, PxpB and PxpC.</text>
</comment>
<keyword evidence="1" id="KW-0378">Hydrolase</keyword>
<dbReference type="GO" id="GO:0005524">
    <property type="term" value="F:ATP binding"/>
    <property type="evidence" value="ECO:0007669"/>
    <property type="project" value="UniProtKB-UniRule"/>
</dbReference>
<dbReference type="GO" id="GO:0017168">
    <property type="term" value="F:5-oxoprolinase (ATP-hydrolyzing) activity"/>
    <property type="evidence" value="ECO:0007669"/>
    <property type="project" value="UniProtKB-UniRule"/>
</dbReference>
<reference evidence="2 3" key="1">
    <citation type="journal article" date="2015" name="Genome Announc.">
        <title>Complete Genome Sequence of the Type Strain Corynebacterium mustelae DSM 45274, Isolated from Various Tissues of a Male Ferret with Lethal Sepsis.</title>
        <authorList>
            <person name="Ruckert C."/>
            <person name="Eimer J."/>
            <person name="Winkler A."/>
            <person name="Tauch A."/>
        </authorList>
    </citation>
    <scope>NUCLEOTIDE SEQUENCE [LARGE SCALE GENOMIC DNA]</scope>
    <source>
        <strain evidence="2 3">DSM 45274</strain>
    </source>
</reference>
<dbReference type="Proteomes" id="UP000035199">
    <property type="component" value="Chromosome"/>
</dbReference>
<dbReference type="CDD" id="cd10787">
    <property type="entry name" value="LamB_YcsF_like"/>
    <property type="match status" value="1"/>
</dbReference>
<dbReference type="Pfam" id="PF03746">
    <property type="entry name" value="LamB_YcsF"/>
    <property type="match status" value="1"/>
</dbReference>
<dbReference type="SUPFAM" id="SSF88713">
    <property type="entry name" value="Glycoside hydrolase/deacetylase"/>
    <property type="match status" value="1"/>
</dbReference>
<dbReference type="InterPro" id="IPR005501">
    <property type="entry name" value="LamB/YcsF/PxpA-like"/>
</dbReference>
<dbReference type="PANTHER" id="PTHR30292">
    <property type="entry name" value="UNCHARACTERIZED PROTEIN YBGL-RELATED"/>
    <property type="match status" value="1"/>
</dbReference>
<dbReference type="NCBIfam" id="NF003816">
    <property type="entry name" value="PRK05406.1-5"/>
    <property type="match status" value="1"/>
</dbReference>
<sequence length="252" mass="26135">MAQIDLNADLGESFGAYTIGNDTEVLKLITSANIACGFHAGDPQVMLDTTAQAIAGGVRIGAHPGYRDLSGFGRRTMIYSPRELTAEIIYQIGALQAAATASGGTVEYVKPHGALYNTIASDKTQAMAVIEAIAALDQSLSLMVLAASPIVDWARSAGLSVIEEVFADRAYNPDGSLVSRSLAGAVHHDPEVAAAQAVAFATRQPISTIDGTTITLPADSLCVHGDNPQALALIDRIRTELTAEGVSIGSGN</sequence>
<protein>
    <recommendedName>
        <fullName evidence="1">5-oxoprolinase subunit A</fullName>
        <shortName evidence="1">5-OPase subunit A</shortName>
        <ecNumber evidence="1">3.5.2.9</ecNumber>
    </recommendedName>
    <alternativeName>
        <fullName evidence="1">5-oxoprolinase (ATP-hydrolyzing) subunit A</fullName>
    </alternativeName>
</protein>
<dbReference type="Gene3D" id="3.20.20.370">
    <property type="entry name" value="Glycoside hydrolase/deacetylase"/>
    <property type="match status" value="1"/>
</dbReference>
<keyword evidence="1" id="KW-0067">ATP-binding</keyword>
<dbReference type="PATRIC" id="fig|571915.4.peg.1186"/>
<dbReference type="STRING" id="571915.CMUST_05605"/>
<dbReference type="EMBL" id="CP011542">
    <property type="protein sequence ID" value="AKK05457.1"/>
    <property type="molecule type" value="Genomic_DNA"/>
</dbReference>
<dbReference type="NCBIfam" id="NF003814">
    <property type="entry name" value="PRK05406.1-3"/>
    <property type="match status" value="1"/>
</dbReference>
<accession>A0A0G3H2U9</accession>
<dbReference type="OrthoDB" id="9773478at2"/>
<dbReference type="GO" id="GO:0005975">
    <property type="term" value="P:carbohydrate metabolic process"/>
    <property type="evidence" value="ECO:0007669"/>
    <property type="project" value="InterPro"/>
</dbReference>
<dbReference type="PANTHER" id="PTHR30292:SF0">
    <property type="entry name" value="5-OXOPROLINASE SUBUNIT A"/>
    <property type="match status" value="1"/>
</dbReference>
<evidence type="ECO:0000313" key="2">
    <source>
        <dbReference type="EMBL" id="AKK05457.1"/>
    </source>
</evidence>
<comment type="catalytic activity">
    <reaction evidence="1">
        <text>5-oxo-L-proline + ATP + 2 H2O = L-glutamate + ADP + phosphate + H(+)</text>
        <dbReference type="Rhea" id="RHEA:10348"/>
        <dbReference type="ChEBI" id="CHEBI:15377"/>
        <dbReference type="ChEBI" id="CHEBI:15378"/>
        <dbReference type="ChEBI" id="CHEBI:29985"/>
        <dbReference type="ChEBI" id="CHEBI:30616"/>
        <dbReference type="ChEBI" id="CHEBI:43474"/>
        <dbReference type="ChEBI" id="CHEBI:58402"/>
        <dbReference type="ChEBI" id="CHEBI:456216"/>
        <dbReference type="EC" id="3.5.2.9"/>
    </reaction>
</comment>
<gene>
    <name evidence="1" type="primary">pxpA</name>
    <name evidence="2" type="ORF">CMUST_05605</name>
</gene>
<comment type="similarity">
    <text evidence="1">Belongs to the LamB/PxpA family.</text>
</comment>
<comment type="function">
    <text evidence="1">Catalyzes the cleavage of 5-oxoproline to form L-glutamate coupled to the hydrolysis of ATP to ADP and inorganic phosphate.</text>
</comment>
<dbReference type="RefSeq" id="WP_047261666.1">
    <property type="nucleotide sequence ID" value="NZ_CP011542.1"/>
</dbReference>
<dbReference type="EC" id="3.5.2.9" evidence="1"/>
<evidence type="ECO:0000313" key="3">
    <source>
        <dbReference type="Proteomes" id="UP000035199"/>
    </source>
</evidence>
<dbReference type="AlphaFoldDB" id="A0A0G3H2U9"/>
<evidence type="ECO:0000256" key="1">
    <source>
        <dbReference type="HAMAP-Rule" id="MF_00691"/>
    </source>
</evidence>
<dbReference type="InterPro" id="IPR011330">
    <property type="entry name" value="Glyco_hydro/deAcase_b/a-brl"/>
</dbReference>
<proteinExistence type="inferred from homology"/>
<keyword evidence="3" id="KW-1185">Reference proteome</keyword>
<name>A0A0G3H2U9_9CORY</name>
<dbReference type="KEGG" id="cmv:CMUST_05605"/>
<reference evidence="3" key="2">
    <citation type="submission" date="2015-05" db="EMBL/GenBank/DDBJ databases">
        <title>Complete genome sequence of Corynebacterium mustelae DSM 45274, isolated from various tissues of a male ferret with lethal sepsis.</title>
        <authorList>
            <person name="Ruckert C."/>
            <person name="Albersmeier A."/>
            <person name="Winkler A."/>
            <person name="Tauch A."/>
        </authorList>
    </citation>
    <scope>NUCLEOTIDE SEQUENCE [LARGE SCALE GENOMIC DNA]</scope>
    <source>
        <strain evidence="3">DSM 45274</strain>
    </source>
</reference>